<proteinExistence type="predicted"/>
<comment type="caution">
    <text evidence="2">The sequence shown here is derived from an EMBL/GenBank/DDBJ whole genome shotgun (WGS) entry which is preliminary data.</text>
</comment>
<reference evidence="2 3" key="1">
    <citation type="journal article" date="2017" name="Nat. Commun.">
        <title>Genome assembly with in vitro proximity ligation data and whole-genome triplication in lettuce.</title>
        <authorList>
            <person name="Reyes-Chin-Wo S."/>
            <person name="Wang Z."/>
            <person name="Yang X."/>
            <person name="Kozik A."/>
            <person name="Arikit S."/>
            <person name="Song C."/>
            <person name="Xia L."/>
            <person name="Froenicke L."/>
            <person name="Lavelle D.O."/>
            <person name="Truco M.J."/>
            <person name="Xia R."/>
            <person name="Zhu S."/>
            <person name="Xu C."/>
            <person name="Xu H."/>
            <person name="Xu X."/>
            <person name="Cox K."/>
            <person name="Korf I."/>
            <person name="Meyers B.C."/>
            <person name="Michelmore R.W."/>
        </authorList>
    </citation>
    <scope>NUCLEOTIDE SEQUENCE [LARGE SCALE GENOMIC DNA]</scope>
    <source>
        <strain evidence="3">cv. Salinas</strain>
        <tissue evidence="2">Seedlings</tissue>
    </source>
</reference>
<gene>
    <name evidence="2" type="ORF">LSAT_V11C900462230</name>
</gene>
<accession>A0A9R1WP28</accession>
<evidence type="ECO:0000313" key="3">
    <source>
        <dbReference type="Proteomes" id="UP000235145"/>
    </source>
</evidence>
<dbReference type="EMBL" id="NBSK02000009">
    <property type="protein sequence ID" value="KAJ0186190.1"/>
    <property type="molecule type" value="Genomic_DNA"/>
</dbReference>
<keyword evidence="3" id="KW-1185">Reference proteome</keyword>
<organism evidence="2 3">
    <name type="scientific">Lactuca sativa</name>
    <name type="common">Garden lettuce</name>
    <dbReference type="NCBI Taxonomy" id="4236"/>
    <lineage>
        <taxon>Eukaryota</taxon>
        <taxon>Viridiplantae</taxon>
        <taxon>Streptophyta</taxon>
        <taxon>Embryophyta</taxon>
        <taxon>Tracheophyta</taxon>
        <taxon>Spermatophyta</taxon>
        <taxon>Magnoliopsida</taxon>
        <taxon>eudicotyledons</taxon>
        <taxon>Gunneridae</taxon>
        <taxon>Pentapetalae</taxon>
        <taxon>asterids</taxon>
        <taxon>campanulids</taxon>
        <taxon>Asterales</taxon>
        <taxon>Asteraceae</taxon>
        <taxon>Cichorioideae</taxon>
        <taxon>Cichorieae</taxon>
        <taxon>Lactucinae</taxon>
        <taxon>Lactuca</taxon>
    </lineage>
</organism>
<feature type="compositionally biased region" description="Acidic residues" evidence="1">
    <location>
        <begin position="101"/>
        <end position="117"/>
    </location>
</feature>
<name>A0A9R1WP28_LACSA</name>
<sequence length="201" mass="23472">MSYNEFVGFLERFIQEKCEKLYYCQPDLQIPEGLTLISNELEYQEFIDIVYQYGVQVPIYMEHFGTIVHVSNANENEIEDNCYVKSTMSIEREEGASQENGNEEVTEGDPKDDEDDNVPNVKGKPIFNEDIPWKKQLPVIASWMSEEQSFQTNSLIIDHTCARNFKLGSIVNYRWIGSHFTREIFENHKFNVRMLKGGSKY</sequence>
<dbReference type="Proteomes" id="UP000235145">
    <property type="component" value="Unassembled WGS sequence"/>
</dbReference>
<feature type="region of interest" description="Disordered" evidence="1">
    <location>
        <begin position="92"/>
        <end position="118"/>
    </location>
</feature>
<evidence type="ECO:0000313" key="2">
    <source>
        <dbReference type="EMBL" id="KAJ0186190.1"/>
    </source>
</evidence>
<evidence type="ECO:0000256" key="1">
    <source>
        <dbReference type="SAM" id="MobiDB-lite"/>
    </source>
</evidence>
<dbReference type="AlphaFoldDB" id="A0A9R1WP28"/>
<protein>
    <submittedName>
        <fullName evidence="2">Uncharacterized protein</fullName>
    </submittedName>
</protein>